<accession>A0ABX9MX09</accession>
<keyword evidence="3" id="KW-1185">Reference proteome</keyword>
<organism evidence="2 3">
    <name type="scientific">Neopusillimonas maritima</name>
    <dbReference type="NCBI Taxonomy" id="2026239"/>
    <lineage>
        <taxon>Bacteria</taxon>
        <taxon>Pseudomonadati</taxon>
        <taxon>Pseudomonadota</taxon>
        <taxon>Betaproteobacteria</taxon>
        <taxon>Burkholderiales</taxon>
        <taxon>Alcaligenaceae</taxon>
        <taxon>Neopusillimonas</taxon>
    </lineage>
</organism>
<reference evidence="2 3" key="1">
    <citation type="submission" date="2017-08" db="EMBL/GenBank/DDBJ databases">
        <title>Pusillimonas indicus sp. nov., a member of the family Alcaligenaceae isolated from surface seawater.</title>
        <authorList>
            <person name="Li J."/>
        </authorList>
    </citation>
    <scope>NUCLEOTIDE SEQUENCE [LARGE SCALE GENOMIC DNA]</scope>
    <source>
        <strain evidence="2 3">17-4A</strain>
    </source>
</reference>
<dbReference type="RefSeq" id="WP_119441841.1">
    <property type="nucleotide sequence ID" value="NZ_CP170494.1"/>
</dbReference>
<comment type="caution">
    <text evidence="2">The sequence shown here is derived from an EMBL/GenBank/DDBJ whole genome shotgun (WGS) entry which is preliminary data.</text>
</comment>
<dbReference type="EMBL" id="NQOU01000002">
    <property type="protein sequence ID" value="RII83472.1"/>
    <property type="molecule type" value="Genomic_DNA"/>
</dbReference>
<protein>
    <submittedName>
        <fullName evidence="2">Uncharacterized protein</fullName>
    </submittedName>
</protein>
<keyword evidence="1" id="KW-0812">Transmembrane</keyword>
<evidence type="ECO:0000256" key="1">
    <source>
        <dbReference type="SAM" id="Phobius"/>
    </source>
</evidence>
<gene>
    <name evidence="2" type="ORF">CJO09_07725</name>
</gene>
<proteinExistence type="predicted"/>
<name>A0ABX9MX09_9BURK</name>
<evidence type="ECO:0000313" key="2">
    <source>
        <dbReference type="EMBL" id="RII83472.1"/>
    </source>
</evidence>
<keyword evidence="1" id="KW-1133">Transmembrane helix</keyword>
<evidence type="ECO:0000313" key="3">
    <source>
        <dbReference type="Proteomes" id="UP000266483"/>
    </source>
</evidence>
<feature type="transmembrane region" description="Helical" evidence="1">
    <location>
        <begin position="20"/>
        <end position="39"/>
    </location>
</feature>
<keyword evidence="1" id="KW-0472">Membrane</keyword>
<sequence length="115" mass="12475">MTTPPIRAHLNTQYRQADKIMLPVLWLLFIMALALTPWYATYMPALLVGLPAAAIPSLFIFLRPGARITRSLQSAELRAMVDGLAGNEGQINLAPAKQAPRSAAALALHNALSWA</sequence>
<feature type="transmembrane region" description="Helical" evidence="1">
    <location>
        <begin position="45"/>
        <end position="62"/>
    </location>
</feature>
<dbReference type="Proteomes" id="UP000266483">
    <property type="component" value="Unassembled WGS sequence"/>
</dbReference>